<protein>
    <recommendedName>
        <fullName evidence="3">CCHC-type domain-containing protein</fullName>
    </recommendedName>
</protein>
<accession>A0A4U5QLW5</accession>
<feature type="compositionally biased region" description="Basic and acidic residues" evidence="1">
    <location>
        <begin position="293"/>
        <end position="302"/>
    </location>
</feature>
<evidence type="ECO:0000313" key="2">
    <source>
        <dbReference type="EMBL" id="TKS11261.1"/>
    </source>
</evidence>
<reference evidence="2" key="1">
    <citation type="submission" date="2018-10" db="EMBL/GenBank/DDBJ databases">
        <title>Population genomic analysis revealed the cold adaptation of white poplar.</title>
        <authorList>
            <person name="Liu Y.-J."/>
        </authorList>
    </citation>
    <scope>NUCLEOTIDE SEQUENCE [LARGE SCALE GENOMIC DNA]</scope>
    <source>
        <strain evidence="2">PAL-ZL1</strain>
    </source>
</reference>
<dbReference type="PANTHER" id="PTHR34222:SF99">
    <property type="entry name" value="PROTEIN, PUTATIVE-RELATED"/>
    <property type="match status" value="1"/>
</dbReference>
<dbReference type="PANTHER" id="PTHR34222">
    <property type="entry name" value="GAG_PRE-INTEGRS DOMAIN-CONTAINING PROTEIN"/>
    <property type="match status" value="1"/>
</dbReference>
<dbReference type="EMBL" id="RCHU01000216">
    <property type="protein sequence ID" value="TKS11261.1"/>
    <property type="molecule type" value="Genomic_DNA"/>
</dbReference>
<evidence type="ECO:0008006" key="3">
    <source>
        <dbReference type="Google" id="ProtNLM"/>
    </source>
</evidence>
<organism evidence="2">
    <name type="scientific">Populus alba</name>
    <name type="common">White poplar</name>
    <dbReference type="NCBI Taxonomy" id="43335"/>
    <lineage>
        <taxon>Eukaryota</taxon>
        <taxon>Viridiplantae</taxon>
        <taxon>Streptophyta</taxon>
        <taxon>Embryophyta</taxon>
        <taxon>Tracheophyta</taxon>
        <taxon>Spermatophyta</taxon>
        <taxon>Magnoliopsida</taxon>
        <taxon>eudicotyledons</taxon>
        <taxon>Gunneridae</taxon>
        <taxon>Pentapetalae</taxon>
        <taxon>rosids</taxon>
        <taxon>fabids</taxon>
        <taxon>Malpighiales</taxon>
        <taxon>Salicaceae</taxon>
        <taxon>Saliceae</taxon>
        <taxon>Populus</taxon>
    </lineage>
</organism>
<proteinExistence type="predicted"/>
<gene>
    <name evidence="2" type="ORF">D5086_0000075360</name>
</gene>
<comment type="caution">
    <text evidence="2">The sequence shown here is derived from an EMBL/GenBank/DDBJ whole genome shotgun (WGS) entry which is preliminary data.</text>
</comment>
<name>A0A4U5QLW5_POPAL</name>
<sequence length="302" mass="33277">MKFLVGLHDSYSSVKSQLLLQTPLPSMGRVFSLLLQEESQRSLTNAAGIPIDCQAMIAEHYRNQNSKSGSNYTTRFAKHKGKTEATCTHCGYPGHTVDKCFQLIGYPLGWKGPRGKRLATMPHTSKNFQRLPTAHHTTALQPHLDTPNIVFSQEQMQNLLTLANSISSSKLNNTATEVHTPLVFPDYPQHFDPFPCRPSNTTLHDSVVPATLPIQPSVPHISTLPPPLTQLRKSERTKHPPTYLTQYYCGHMAQIASATPDSSPCFLPEAKTANNSSILAKQATPAADSPTPEDSRRLAMIS</sequence>
<feature type="region of interest" description="Disordered" evidence="1">
    <location>
        <begin position="277"/>
        <end position="302"/>
    </location>
</feature>
<dbReference type="AlphaFoldDB" id="A0A4U5QLW5"/>
<evidence type="ECO:0000256" key="1">
    <source>
        <dbReference type="SAM" id="MobiDB-lite"/>
    </source>
</evidence>